<organism evidence="2 3">
    <name type="scientific">Oceanibacterium hippocampi</name>
    <dbReference type="NCBI Taxonomy" id="745714"/>
    <lineage>
        <taxon>Bacteria</taxon>
        <taxon>Pseudomonadati</taxon>
        <taxon>Pseudomonadota</taxon>
        <taxon>Alphaproteobacteria</taxon>
        <taxon>Sneathiellales</taxon>
        <taxon>Sneathiellaceae</taxon>
        <taxon>Oceanibacterium</taxon>
    </lineage>
</organism>
<dbReference type="Gene3D" id="3.40.50.720">
    <property type="entry name" value="NAD(P)-binding Rossmann-like Domain"/>
    <property type="match status" value="1"/>
</dbReference>
<name>A0A1Y5SFM5_9PROT</name>
<dbReference type="InterPro" id="IPR013149">
    <property type="entry name" value="ADH-like_C"/>
</dbReference>
<reference evidence="2 3" key="1">
    <citation type="submission" date="2017-03" db="EMBL/GenBank/DDBJ databases">
        <authorList>
            <person name="Afonso C.L."/>
            <person name="Miller P.J."/>
            <person name="Scott M.A."/>
            <person name="Spackman E."/>
            <person name="Goraichik I."/>
            <person name="Dimitrov K.M."/>
            <person name="Suarez D.L."/>
            <person name="Swayne D.E."/>
        </authorList>
    </citation>
    <scope>NUCLEOTIDE SEQUENCE [LARGE SCALE GENOMIC DNA]</scope>
    <source>
        <strain evidence="2 3">CECT 7691</strain>
    </source>
</reference>
<dbReference type="PANTHER" id="PTHR43677:SF4">
    <property type="entry name" value="QUINONE OXIDOREDUCTASE-LIKE PROTEIN 2"/>
    <property type="match status" value="1"/>
</dbReference>
<sequence>MKGMICERLDGPRALRLADWPAVPPGPGEVRVALQAAGVNYPDLLMTRGGYQHKPALPFAPGMEGAGVVAEIGPGVEGFAVGQPVAVTARSGTFADTITVPADALLALAPGTDPAVAAALPVAIKTAHVSLVRRARLRAGEWLLVHGAAGGVGAATVVLGKRLGARVIAAGSTAAKRDFLRELGADRVIDAEPGFAARVNEITDGQGADVVFDPVGGAVFEESVQCLAQRGRLLIVGFAGGTFGVPDLQRLQRGEGQLIGVRAGEIGRRDPAVGAASRAAMRELLVAPEFAPIVRESLPLDDAAMALERLDGRRAIGKIVLRTA</sequence>
<dbReference type="SMART" id="SM00829">
    <property type="entry name" value="PKS_ER"/>
    <property type="match status" value="1"/>
</dbReference>
<accession>A0A1Y5SFM5</accession>
<dbReference type="GO" id="GO:0003960">
    <property type="term" value="F:quinone reductase (NADPH) activity"/>
    <property type="evidence" value="ECO:0007669"/>
    <property type="project" value="UniProtKB-EC"/>
</dbReference>
<dbReference type="InterPro" id="IPR020843">
    <property type="entry name" value="ER"/>
</dbReference>
<keyword evidence="2" id="KW-0560">Oxidoreductase</keyword>
<proteinExistence type="predicted"/>
<dbReference type="InterPro" id="IPR036291">
    <property type="entry name" value="NAD(P)-bd_dom_sf"/>
</dbReference>
<dbReference type="OrthoDB" id="4190732at2"/>
<dbReference type="RefSeq" id="WP_085882867.1">
    <property type="nucleotide sequence ID" value="NZ_FWFR01000001.1"/>
</dbReference>
<dbReference type="SUPFAM" id="SSF50129">
    <property type="entry name" value="GroES-like"/>
    <property type="match status" value="1"/>
</dbReference>
<dbReference type="InterPro" id="IPR011032">
    <property type="entry name" value="GroES-like_sf"/>
</dbReference>
<evidence type="ECO:0000313" key="2">
    <source>
        <dbReference type="EMBL" id="SLN39712.1"/>
    </source>
</evidence>
<protein>
    <submittedName>
        <fullName evidence="2">Quinone oxidoreductase 1</fullName>
        <ecNumber evidence="2">1.6.5.5</ecNumber>
    </submittedName>
</protein>
<dbReference type="AlphaFoldDB" id="A0A1Y5SFM5"/>
<dbReference type="EMBL" id="FWFR01000001">
    <property type="protein sequence ID" value="SLN39712.1"/>
    <property type="molecule type" value="Genomic_DNA"/>
</dbReference>
<dbReference type="InterPro" id="IPR013154">
    <property type="entry name" value="ADH-like_N"/>
</dbReference>
<dbReference type="Pfam" id="PF00107">
    <property type="entry name" value="ADH_zinc_N"/>
    <property type="match status" value="1"/>
</dbReference>
<dbReference type="CDD" id="cd08241">
    <property type="entry name" value="QOR1"/>
    <property type="match status" value="1"/>
</dbReference>
<feature type="domain" description="Enoyl reductase (ER)" evidence="1">
    <location>
        <begin position="11"/>
        <end position="321"/>
    </location>
</feature>
<dbReference type="PANTHER" id="PTHR43677">
    <property type="entry name" value="SHORT-CHAIN DEHYDROGENASE/REDUCTASE"/>
    <property type="match status" value="1"/>
</dbReference>
<dbReference type="Gene3D" id="3.90.180.10">
    <property type="entry name" value="Medium-chain alcohol dehydrogenases, catalytic domain"/>
    <property type="match status" value="1"/>
</dbReference>
<gene>
    <name evidence="2" type="primary">qorA_4</name>
    <name evidence="2" type="ORF">OCH7691_01662</name>
</gene>
<dbReference type="InParanoid" id="A0A1Y5SFM5"/>
<keyword evidence="3" id="KW-1185">Reference proteome</keyword>
<dbReference type="EC" id="1.6.5.5" evidence="2"/>
<dbReference type="InterPro" id="IPR051397">
    <property type="entry name" value="Zn-ADH-like_protein"/>
</dbReference>
<dbReference type="SUPFAM" id="SSF51735">
    <property type="entry name" value="NAD(P)-binding Rossmann-fold domains"/>
    <property type="match status" value="1"/>
</dbReference>
<dbReference type="Proteomes" id="UP000193200">
    <property type="component" value="Unassembled WGS sequence"/>
</dbReference>
<evidence type="ECO:0000313" key="3">
    <source>
        <dbReference type="Proteomes" id="UP000193200"/>
    </source>
</evidence>
<dbReference type="Pfam" id="PF08240">
    <property type="entry name" value="ADH_N"/>
    <property type="match status" value="1"/>
</dbReference>
<evidence type="ECO:0000259" key="1">
    <source>
        <dbReference type="SMART" id="SM00829"/>
    </source>
</evidence>